<dbReference type="EMBL" id="KB202444">
    <property type="protein sequence ID" value="ESO90292.1"/>
    <property type="molecule type" value="Genomic_DNA"/>
</dbReference>
<dbReference type="KEGG" id="lgi:LOTGIDRAFT_164212"/>
<feature type="region of interest" description="Disordered" evidence="1">
    <location>
        <begin position="335"/>
        <end position="423"/>
    </location>
</feature>
<dbReference type="AlphaFoldDB" id="V4A0S8"/>
<reference evidence="2 3" key="1">
    <citation type="journal article" date="2013" name="Nature">
        <title>Insights into bilaterian evolution from three spiralian genomes.</title>
        <authorList>
            <person name="Simakov O."/>
            <person name="Marletaz F."/>
            <person name="Cho S.J."/>
            <person name="Edsinger-Gonzales E."/>
            <person name="Havlak P."/>
            <person name="Hellsten U."/>
            <person name="Kuo D.H."/>
            <person name="Larsson T."/>
            <person name="Lv J."/>
            <person name="Arendt D."/>
            <person name="Savage R."/>
            <person name="Osoegawa K."/>
            <person name="de Jong P."/>
            <person name="Grimwood J."/>
            <person name="Chapman J.A."/>
            <person name="Shapiro H."/>
            <person name="Aerts A."/>
            <person name="Otillar R.P."/>
            <person name="Terry A.Y."/>
            <person name="Boore J.L."/>
            <person name="Grigoriev I.V."/>
            <person name="Lindberg D.R."/>
            <person name="Seaver E.C."/>
            <person name="Weisblat D.A."/>
            <person name="Putnam N.H."/>
            <person name="Rokhsar D.S."/>
        </authorList>
    </citation>
    <scope>NUCLEOTIDE SEQUENCE [LARGE SCALE GENOMIC DNA]</scope>
</reference>
<feature type="region of interest" description="Disordered" evidence="1">
    <location>
        <begin position="227"/>
        <end position="293"/>
    </location>
</feature>
<protein>
    <submittedName>
        <fullName evidence="2">Uncharacterized protein</fullName>
    </submittedName>
</protein>
<dbReference type="GeneID" id="20239678"/>
<keyword evidence="3" id="KW-1185">Reference proteome</keyword>
<dbReference type="Proteomes" id="UP000030746">
    <property type="component" value="Unassembled WGS sequence"/>
</dbReference>
<gene>
    <name evidence="2" type="ORF">LOTGIDRAFT_164212</name>
</gene>
<proteinExistence type="predicted"/>
<evidence type="ECO:0000256" key="1">
    <source>
        <dbReference type="SAM" id="MobiDB-lite"/>
    </source>
</evidence>
<dbReference type="RefSeq" id="XP_009058966.1">
    <property type="nucleotide sequence ID" value="XM_009060718.1"/>
</dbReference>
<feature type="compositionally biased region" description="Basic and acidic residues" evidence="1">
    <location>
        <begin position="409"/>
        <end position="423"/>
    </location>
</feature>
<dbReference type="CTD" id="20239678"/>
<feature type="compositionally biased region" description="Polar residues" evidence="1">
    <location>
        <begin position="394"/>
        <end position="407"/>
    </location>
</feature>
<dbReference type="OrthoDB" id="10070371at2759"/>
<feature type="compositionally biased region" description="Basic residues" evidence="1">
    <location>
        <begin position="339"/>
        <end position="351"/>
    </location>
</feature>
<dbReference type="HOGENOM" id="CLU_649395_0_0_1"/>
<evidence type="ECO:0000313" key="3">
    <source>
        <dbReference type="Proteomes" id="UP000030746"/>
    </source>
</evidence>
<name>V4A0S8_LOTGI</name>
<feature type="compositionally biased region" description="Basic and acidic residues" evidence="1">
    <location>
        <begin position="258"/>
        <end position="274"/>
    </location>
</feature>
<accession>V4A0S8</accession>
<sequence>MKFLWSNLKDILLCRRSNSIADVRATKNTKNKKTVKKKSAGNGHVMRGPVAKATTNQVFNVPVLFATSDGIHIETNESENSPRSKSENDIIEVKESELRVIPKGKHCDVVGPPELDYWRQDTSDYDSCGETEVYSSSQPVSMKQATQDLLTQRSISQPEVCKSKTSHIVSLKDAKKSFAADSGLDLSVSSPSLRQTFNDKINLKGWKSNFKNSLNLNKTWAVRSVSVSPAGENSAQNQSTEKMENSVQKNIETVSNKQDTKENKISESQTSKELDDLDEENTSNEYLSVSQRVKRDSKSRGFSFLELQMEDKHSKFDHVTNSNKTLLDEKNCSISPHIVTHKPPRSAQKKSKSTEVRNLGETFNIPSKMANEPKSDSNVIPSKKGHQRHDTSDSQKSLLGSASSNELASLKEESFPKESLMKD</sequence>
<organism evidence="2 3">
    <name type="scientific">Lottia gigantea</name>
    <name type="common">Giant owl limpet</name>
    <dbReference type="NCBI Taxonomy" id="225164"/>
    <lineage>
        <taxon>Eukaryota</taxon>
        <taxon>Metazoa</taxon>
        <taxon>Spiralia</taxon>
        <taxon>Lophotrochozoa</taxon>
        <taxon>Mollusca</taxon>
        <taxon>Gastropoda</taxon>
        <taxon>Patellogastropoda</taxon>
        <taxon>Lottioidea</taxon>
        <taxon>Lottiidae</taxon>
        <taxon>Lottia</taxon>
    </lineage>
</organism>
<evidence type="ECO:0000313" key="2">
    <source>
        <dbReference type="EMBL" id="ESO90292.1"/>
    </source>
</evidence>
<feature type="compositionally biased region" description="Polar residues" evidence="1">
    <location>
        <begin position="227"/>
        <end position="257"/>
    </location>
</feature>